<keyword evidence="2" id="KW-1185">Reference proteome</keyword>
<dbReference type="GeneID" id="78295680"/>
<dbReference type="RefSeq" id="WP_207776122.1">
    <property type="nucleotide sequence ID" value="NZ_CALXNT010000001.1"/>
</dbReference>
<name>A0A2U1AV69_9BACT</name>
<evidence type="ECO:0000313" key="1">
    <source>
        <dbReference type="EMBL" id="PVY40324.1"/>
    </source>
</evidence>
<dbReference type="AlphaFoldDB" id="A0A2U1AV69"/>
<dbReference type="Gene3D" id="3.40.50.720">
    <property type="entry name" value="NAD(P)-binding Rossmann-like Domain"/>
    <property type="match status" value="1"/>
</dbReference>
<evidence type="ECO:0000313" key="2">
    <source>
        <dbReference type="Proteomes" id="UP000245959"/>
    </source>
</evidence>
<organism evidence="1 2">
    <name type="scientific">Victivallis vadensis</name>
    <dbReference type="NCBI Taxonomy" id="172901"/>
    <lineage>
        <taxon>Bacteria</taxon>
        <taxon>Pseudomonadati</taxon>
        <taxon>Lentisphaerota</taxon>
        <taxon>Lentisphaeria</taxon>
        <taxon>Victivallales</taxon>
        <taxon>Victivallaceae</taxon>
        <taxon>Victivallis</taxon>
    </lineage>
</organism>
<dbReference type="SUPFAM" id="SSF51735">
    <property type="entry name" value="NAD(P)-binding Rossmann-fold domains"/>
    <property type="match status" value="1"/>
</dbReference>
<gene>
    <name evidence="1" type="ORF">C8D82_11743</name>
</gene>
<dbReference type="Proteomes" id="UP000245959">
    <property type="component" value="Unassembled WGS sequence"/>
</dbReference>
<proteinExistence type="predicted"/>
<comment type="caution">
    <text evidence="1">The sequence shown here is derived from an EMBL/GenBank/DDBJ whole genome shotgun (WGS) entry which is preliminary data.</text>
</comment>
<protein>
    <submittedName>
        <fullName evidence="1">Nucleoside-diphosphate-sugar epimerase</fullName>
    </submittedName>
</protein>
<dbReference type="EMBL" id="QEKH01000017">
    <property type="protein sequence ID" value="PVY40324.1"/>
    <property type="molecule type" value="Genomic_DNA"/>
</dbReference>
<reference evidence="1 2" key="1">
    <citation type="submission" date="2018-04" db="EMBL/GenBank/DDBJ databases">
        <title>Genomic Encyclopedia of Type Strains, Phase IV (KMG-IV): sequencing the most valuable type-strain genomes for metagenomic binning, comparative biology and taxonomic classification.</title>
        <authorList>
            <person name="Goeker M."/>
        </authorList>
    </citation>
    <scope>NUCLEOTIDE SEQUENCE [LARGE SCALE GENOMIC DNA]</scope>
    <source>
        <strain evidence="1 2">DSM 14823</strain>
    </source>
</reference>
<dbReference type="InterPro" id="IPR036291">
    <property type="entry name" value="NAD(P)-bd_dom_sf"/>
</dbReference>
<accession>A0A2U1AV69</accession>
<sequence length="346" mass="37877">MRYSDAIRSEQELEELLSTPSPALIEMMKRLDGDLMILGIAGKMGLTMGRRAARAIELAGVKKKVVGVSRFSKPADREKLEAWGIETIPCDLLDREQVRKLPRVANVVFMAGRKFGTDGSEELTWAMNTLVPGNVVEHFKASRIVAFSTGCVYPLVGPETGGCTEAVLPAPVGEYSQSCLGRERIFQHGAKAFGTKVLLFRLNYAIDLRYGVLHDIARQVWNNEPVTDSVGHFNVIWQGDANDAALRSLELAASPAAVLNVTGPETASLRSIAEQLGKLMGREVRYAHDGFGSGSCYLNNAAKMADLFGYPSVPLARMIRWQAEWFKNGGSSLGKPTHFEVNNGKF</sequence>